<dbReference type="Proteomes" id="UP000545037">
    <property type="component" value="Unassembled WGS sequence"/>
</dbReference>
<dbReference type="EMBL" id="JACHOR010000006">
    <property type="protein sequence ID" value="MBB5747555.1"/>
    <property type="molecule type" value="Genomic_DNA"/>
</dbReference>
<accession>A0A7W9CKU5</accession>
<gene>
    <name evidence="1" type="ORF">GGR13_003183</name>
</gene>
<keyword evidence="2" id="KW-1185">Reference proteome</keyword>
<comment type="caution">
    <text evidence="1">The sequence shown here is derived from an EMBL/GenBank/DDBJ whole genome shotgun (WGS) entry which is preliminary data.</text>
</comment>
<proteinExistence type="predicted"/>
<dbReference type="InterPro" id="IPR046674">
    <property type="entry name" value="DUF6544"/>
</dbReference>
<organism evidence="1 2">
    <name type="scientific">Brevundimonas variabilis</name>
    <dbReference type="NCBI Taxonomy" id="74312"/>
    <lineage>
        <taxon>Bacteria</taxon>
        <taxon>Pseudomonadati</taxon>
        <taxon>Pseudomonadota</taxon>
        <taxon>Alphaproteobacteria</taxon>
        <taxon>Caulobacterales</taxon>
        <taxon>Caulobacteraceae</taxon>
        <taxon>Brevundimonas</taxon>
    </lineage>
</organism>
<dbReference type="AlphaFoldDB" id="A0A7W9CKU5"/>
<evidence type="ECO:0000313" key="1">
    <source>
        <dbReference type="EMBL" id="MBB5747555.1"/>
    </source>
</evidence>
<name>A0A7W9CKU5_9CAUL</name>
<evidence type="ECO:0000313" key="2">
    <source>
        <dbReference type="Proteomes" id="UP000545037"/>
    </source>
</evidence>
<dbReference type="Pfam" id="PF20181">
    <property type="entry name" value="DUF6544"/>
    <property type="match status" value="1"/>
</dbReference>
<sequence>MRASAGAAWQAFTAEQMIDTTQCAFDWRARSGPLGMVHIRDALIDGAGQLDVRALGLVPLAQVLPSAELTRGELIRYLAEIALAPDAILQNPDIRWSDEGERRLIAAAGSGPTAAEVVLTLDREGRIGEAYAPERGALVDGVTVLKPWRGVFSDYRLHNGVWLPFFGEVSWGGPEGEWAYWQGHMQTWSRRG</sequence>
<protein>
    <submittedName>
        <fullName evidence="1">Uncharacterized protein</fullName>
    </submittedName>
</protein>
<reference evidence="1 2" key="1">
    <citation type="submission" date="2020-08" db="EMBL/GenBank/DDBJ databases">
        <title>Genomic Encyclopedia of Type Strains, Phase IV (KMG-IV): sequencing the most valuable type-strain genomes for metagenomic binning, comparative biology and taxonomic classification.</title>
        <authorList>
            <person name="Goeker M."/>
        </authorList>
    </citation>
    <scope>NUCLEOTIDE SEQUENCE [LARGE SCALE GENOMIC DNA]</scope>
    <source>
        <strain evidence="1 2">DSM 4737</strain>
    </source>
</reference>